<keyword evidence="3" id="KW-1185">Reference proteome</keyword>
<reference evidence="2" key="1">
    <citation type="submission" date="2020-07" db="EMBL/GenBank/DDBJ databases">
        <title>Draft Genome Sequence of a Deep-Sea Yeast, Naganishia (Cryptococcus) liquefaciens strain N6.</title>
        <authorList>
            <person name="Han Y.W."/>
            <person name="Kajitani R."/>
            <person name="Morimoto H."/>
            <person name="Parhat M."/>
            <person name="Tsubouchi H."/>
            <person name="Bakenova O."/>
            <person name="Ogata M."/>
            <person name="Argunhan B."/>
            <person name="Aoki R."/>
            <person name="Kajiwara S."/>
            <person name="Itoh T."/>
            <person name="Iwasaki H."/>
        </authorList>
    </citation>
    <scope>NUCLEOTIDE SEQUENCE</scope>
    <source>
        <strain evidence="2">N6</strain>
    </source>
</reference>
<evidence type="ECO:0000256" key="1">
    <source>
        <dbReference type="SAM" id="MobiDB-lite"/>
    </source>
</evidence>
<accession>A0A8H3YJ60</accession>
<organism evidence="2 3">
    <name type="scientific">Naganishia liquefaciens</name>
    <dbReference type="NCBI Taxonomy" id="104408"/>
    <lineage>
        <taxon>Eukaryota</taxon>
        <taxon>Fungi</taxon>
        <taxon>Dikarya</taxon>
        <taxon>Basidiomycota</taxon>
        <taxon>Agaricomycotina</taxon>
        <taxon>Tremellomycetes</taxon>
        <taxon>Filobasidiales</taxon>
        <taxon>Filobasidiaceae</taxon>
        <taxon>Naganishia</taxon>
    </lineage>
</organism>
<sequence>MAGNAGSHPSPQPFQLSPLQVFAQTAGYHQRQATTDSHASDSAPGGINFPGGNGQNARDAWERNLITTASLRGMICELSEGWQRCSSTLQDLMSVVQDIKSELSRTNLTRTCGECGSQSRSNLIGELNATKRSAVEETTPELSSSVTVQVLQLADEVRSIKEEVVAGQTGLAAICNGLAETTSKMVEIGRRIETHFASDEMLSGTVQEHSAILHKIEILIGASQARDAQRHVNQAYTSKLQVVNLEGVEPVEPCFQRSLNELRDGLETSLQAKLDESLREMQKETISAIKPFEQIVASIFSIQTVGRRHLFQFNGKLTSESIHKDLKQYMEVRGRKSNLTGAFVTPERRENPLIDLGNMLPNGVANITVRDSLRGAIATATERNEFTPQSSMKTEFDDHMNSDQPPCTKADGNGWADGTIPALWTAAPGSTDSAKRDKVDSRASSGSGKKRMLMTFSSDDEEVEARPQSTKRTRNSPEKRGPPTTADSNLPQTEQSAAHRNPNDGTPASSNEQNMTFTQLLEGVPMQSRRRLSVSPEADENLNEIECAQCS</sequence>
<feature type="region of interest" description="Disordered" evidence="1">
    <location>
        <begin position="27"/>
        <end position="56"/>
    </location>
</feature>
<feature type="compositionally biased region" description="Polar residues" evidence="1">
    <location>
        <begin position="485"/>
        <end position="519"/>
    </location>
</feature>
<gene>
    <name evidence="2" type="ORF">NliqN6_5618</name>
</gene>
<feature type="region of interest" description="Disordered" evidence="1">
    <location>
        <begin position="383"/>
        <end position="551"/>
    </location>
</feature>
<evidence type="ECO:0000313" key="2">
    <source>
        <dbReference type="EMBL" id="GHJ89216.1"/>
    </source>
</evidence>
<dbReference type="EMBL" id="BLZA01000040">
    <property type="protein sequence ID" value="GHJ89216.1"/>
    <property type="molecule type" value="Genomic_DNA"/>
</dbReference>
<name>A0A8H3YJ60_9TREE</name>
<dbReference type="Proteomes" id="UP000620104">
    <property type="component" value="Unassembled WGS sequence"/>
</dbReference>
<proteinExistence type="predicted"/>
<evidence type="ECO:0000313" key="3">
    <source>
        <dbReference type="Proteomes" id="UP000620104"/>
    </source>
</evidence>
<comment type="caution">
    <text evidence="2">The sequence shown here is derived from an EMBL/GenBank/DDBJ whole genome shotgun (WGS) entry which is preliminary data.</text>
</comment>
<protein>
    <submittedName>
        <fullName evidence="2">Uncharacterized protein</fullName>
    </submittedName>
</protein>
<dbReference type="AlphaFoldDB" id="A0A8H3YJ60"/>